<dbReference type="SUPFAM" id="SSF158235">
    <property type="entry name" value="SOCS box-like"/>
    <property type="match status" value="1"/>
</dbReference>
<feature type="domain" description="SOCS box" evidence="3">
    <location>
        <begin position="295"/>
        <end position="338"/>
    </location>
</feature>
<evidence type="ECO:0000256" key="2">
    <source>
        <dbReference type="ARBA" id="ARBA00023043"/>
    </source>
</evidence>
<protein>
    <recommendedName>
        <fullName evidence="3">SOCS box domain-containing protein</fullName>
    </recommendedName>
</protein>
<sequence>MESFLRVYFDYFNTLPRNSLHDRRKRKGMVDYISTLIAGCSAADTDIEDTSRTAIKTILQYHDEMKDENGGVCKMGKYHNILYVAMKLCYDWQMKDTETVSAVLEQIFICEKTFERILVGAIFGNKAPHFIAGWKSDFDSQEENLRAVVYFLDKANTAGLELKFPNDNSNTTFRFIDLPLESCGRSSPVKVSVQLGLPDKLLIFLRFGAKVFSNEEEITVIEYILDRLLEFKHTYPYNLVSCLQILLRVIPSIRIEKPKELDDDDYKSLCSRFSERYSDLVEDGLIPAFRFGLAPPELKHLCRCSIRGRLWQNQQLPNGIRTLPVPEKLWRYLDILED</sequence>
<evidence type="ECO:0000256" key="1">
    <source>
        <dbReference type="ARBA" id="ARBA00022786"/>
    </source>
</evidence>
<proteinExistence type="predicted"/>
<evidence type="ECO:0000259" key="3">
    <source>
        <dbReference type="PROSITE" id="PS50225"/>
    </source>
</evidence>
<dbReference type="CDD" id="cd03587">
    <property type="entry name" value="SOCS"/>
    <property type="match status" value="1"/>
</dbReference>
<dbReference type="InterPro" id="IPR001496">
    <property type="entry name" value="SOCS_box"/>
</dbReference>
<dbReference type="PANTHER" id="PTHR20966">
    <property type="entry name" value="ANKYRIN REPEAT AND SOCS BOX PROTEIN 17"/>
    <property type="match status" value="1"/>
</dbReference>
<gene>
    <name evidence="4" type="ORF">PHAECO_LOCUS9150</name>
</gene>
<dbReference type="GO" id="GO:0035556">
    <property type="term" value="P:intracellular signal transduction"/>
    <property type="evidence" value="ECO:0007669"/>
    <property type="project" value="InterPro"/>
</dbReference>
<dbReference type="PANTHER" id="PTHR20966:SF2">
    <property type="entry name" value="ANKYRIN REPEAT AND SOCS BOX PROTEIN 17"/>
    <property type="match status" value="1"/>
</dbReference>
<evidence type="ECO:0000313" key="5">
    <source>
        <dbReference type="Proteomes" id="UP001153737"/>
    </source>
</evidence>
<dbReference type="AlphaFoldDB" id="A0A9P0DKV5"/>
<dbReference type="OrthoDB" id="6419934at2759"/>
<dbReference type="PROSITE" id="PS50225">
    <property type="entry name" value="SOCS"/>
    <property type="match status" value="1"/>
</dbReference>
<reference evidence="4" key="1">
    <citation type="submission" date="2022-01" db="EMBL/GenBank/DDBJ databases">
        <authorList>
            <person name="King R."/>
        </authorList>
    </citation>
    <scope>NUCLEOTIDE SEQUENCE</scope>
</reference>
<dbReference type="EMBL" id="OU896711">
    <property type="protein sequence ID" value="CAH1169736.1"/>
    <property type="molecule type" value="Genomic_DNA"/>
</dbReference>
<dbReference type="SMART" id="SM00969">
    <property type="entry name" value="SOCS_box"/>
    <property type="match status" value="1"/>
</dbReference>
<dbReference type="Gene3D" id="1.10.750.20">
    <property type="entry name" value="SOCS box"/>
    <property type="match status" value="1"/>
</dbReference>
<keyword evidence="5" id="KW-1185">Reference proteome</keyword>
<evidence type="ECO:0000313" key="4">
    <source>
        <dbReference type="EMBL" id="CAH1169736.1"/>
    </source>
</evidence>
<keyword evidence="1" id="KW-0833">Ubl conjugation pathway</keyword>
<dbReference type="InterPro" id="IPR039147">
    <property type="entry name" value="ASB17"/>
</dbReference>
<dbReference type="InterPro" id="IPR036036">
    <property type="entry name" value="SOCS_box-like_dom_sf"/>
</dbReference>
<organism evidence="4 5">
    <name type="scientific">Phaedon cochleariae</name>
    <name type="common">Mustard beetle</name>
    <dbReference type="NCBI Taxonomy" id="80249"/>
    <lineage>
        <taxon>Eukaryota</taxon>
        <taxon>Metazoa</taxon>
        <taxon>Ecdysozoa</taxon>
        <taxon>Arthropoda</taxon>
        <taxon>Hexapoda</taxon>
        <taxon>Insecta</taxon>
        <taxon>Pterygota</taxon>
        <taxon>Neoptera</taxon>
        <taxon>Endopterygota</taxon>
        <taxon>Coleoptera</taxon>
        <taxon>Polyphaga</taxon>
        <taxon>Cucujiformia</taxon>
        <taxon>Chrysomeloidea</taxon>
        <taxon>Chrysomelidae</taxon>
        <taxon>Chrysomelinae</taxon>
        <taxon>Chrysomelini</taxon>
        <taxon>Phaedon</taxon>
    </lineage>
</organism>
<dbReference type="Proteomes" id="UP001153737">
    <property type="component" value="Chromosome 5"/>
</dbReference>
<keyword evidence="2" id="KW-0040">ANK repeat</keyword>
<name>A0A9P0DKV5_PHACE</name>
<accession>A0A9P0DKV5</accession>
<reference evidence="4" key="2">
    <citation type="submission" date="2022-10" db="EMBL/GenBank/DDBJ databases">
        <authorList>
            <consortium name="ENA_rothamsted_submissions"/>
            <consortium name="culmorum"/>
            <person name="King R."/>
        </authorList>
    </citation>
    <scope>NUCLEOTIDE SEQUENCE</scope>
</reference>
<dbReference type="Pfam" id="PF07525">
    <property type="entry name" value="SOCS_box"/>
    <property type="match status" value="1"/>
</dbReference>